<dbReference type="OrthoDB" id="62952at2759"/>
<keyword evidence="2" id="KW-1185">Reference proteome</keyword>
<reference evidence="1" key="1">
    <citation type="submission" date="2021-03" db="EMBL/GenBank/DDBJ databases">
        <authorList>
            <person name="Tagirdzhanova G."/>
        </authorList>
    </citation>
    <scope>NUCLEOTIDE SEQUENCE</scope>
</reference>
<evidence type="ECO:0000313" key="2">
    <source>
        <dbReference type="Proteomes" id="UP000664534"/>
    </source>
</evidence>
<dbReference type="PANTHER" id="PTHR42085">
    <property type="entry name" value="F-BOX DOMAIN-CONTAINING PROTEIN"/>
    <property type="match status" value="1"/>
</dbReference>
<gene>
    <name evidence="1" type="ORF">IMSHALPRED_009243</name>
</gene>
<evidence type="ECO:0000313" key="1">
    <source>
        <dbReference type="EMBL" id="CAF9910580.1"/>
    </source>
</evidence>
<organism evidence="1 2">
    <name type="scientific">Imshaugia aleurites</name>
    <dbReference type="NCBI Taxonomy" id="172621"/>
    <lineage>
        <taxon>Eukaryota</taxon>
        <taxon>Fungi</taxon>
        <taxon>Dikarya</taxon>
        <taxon>Ascomycota</taxon>
        <taxon>Pezizomycotina</taxon>
        <taxon>Lecanoromycetes</taxon>
        <taxon>OSLEUM clade</taxon>
        <taxon>Lecanoromycetidae</taxon>
        <taxon>Lecanorales</taxon>
        <taxon>Lecanorineae</taxon>
        <taxon>Parmeliaceae</taxon>
        <taxon>Imshaugia</taxon>
    </lineage>
</organism>
<dbReference type="PANTHER" id="PTHR42085:SF1">
    <property type="entry name" value="F-BOX DOMAIN-CONTAINING PROTEIN"/>
    <property type="match status" value="1"/>
</dbReference>
<accession>A0A8H3IC15</accession>
<proteinExistence type="predicted"/>
<sequence>MPGIFTFRIPSYFNFNFRAGPNVPSLKDQTLDIESSPNGNADFEAINEAETLVPLPSHSTKNLESSPCGTLNKFPLELRVMVYMNVLRSEKNIKQAHRFLGPHPPIMADDAIYIEAIDAALLRTCRAIYREGILVLYGKNRFHFRRPSDIKEFAHLGLRNKPFGFHGIASRPQSALCDAPRGRLTMIRFLSLRMSSENNQGLDRKKLWSQWCDFFYPSEEQEKLVGFPALERLVLDFTDWGLQVGDPYKVRVKPFLKRLRPTGGLRHLTLVGVKHEQNLRDFKHGFVRQGGTFRPASRSVTTVPDTKVTHDDLPEVSMYVRAIVEKERASRAV</sequence>
<dbReference type="Proteomes" id="UP000664534">
    <property type="component" value="Unassembled WGS sequence"/>
</dbReference>
<comment type="caution">
    <text evidence="1">The sequence shown here is derived from an EMBL/GenBank/DDBJ whole genome shotgun (WGS) entry which is preliminary data.</text>
</comment>
<name>A0A8H3IC15_9LECA</name>
<dbReference type="InterPro" id="IPR038883">
    <property type="entry name" value="AN11006-like"/>
</dbReference>
<dbReference type="AlphaFoldDB" id="A0A8H3IC15"/>
<dbReference type="EMBL" id="CAJPDT010000007">
    <property type="protein sequence ID" value="CAF9910580.1"/>
    <property type="molecule type" value="Genomic_DNA"/>
</dbReference>
<protein>
    <submittedName>
        <fullName evidence="1">Uncharacterized protein</fullName>
    </submittedName>
</protein>